<dbReference type="InterPro" id="IPR003819">
    <property type="entry name" value="TauD/TfdA-like"/>
</dbReference>
<dbReference type="EMBL" id="KZ819642">
    <property type="protein sequence ID" value="PWN86790.1"/>
    <property type="molecule type" value="Genomic_DNA"/>
</dbReference>
<evidence type="ECO:0000256" key="1">
    <source>
        <dbReference type="ARBA" id="ARBA00023002"/>
    </source>
</evidence>
<protein>
    <submittedName>
        <fullName evidence="3">Clavaminate synthase-like protein</fullName>
    </submittedName>
</protein>
<dbReference type="AlphaFoldDB" id="A0A316YAB8"/>
<reference evidence="3 4" key="1">
    <citation type="journal article" date="2018" name="Mol. Biol. Evol.">
        <title>Broad Genomic Sampling Reveals a Smut Pathogenic Ancestry of the Fungal Clade Ustilaginomycotina.</title>
        <authorList>
            <person name="Kijpornyongpan T."/>
            <person name="Mondo S.J."/>
            <person name="Barry K."/>
            <person name="Sandor L."/>
            <person name="Lee J."/>
            <person name="Lipzen A."/>
            <person name="Pangilinan J."/>
            <person name="LaButti K."/>
            <person name="Hainaut M."/>
            <person name="Henrissat B."/>
            <person name="Grigoriev I.V."/>
            <person name="Spatafora J.W."/>
            <person name="Aime M.C."/>
        </authorList>
    </citation>
    <scope>NUCLEOTIDE SEQUENCE [LARGE SCALE GENOMIC DNA]</scope>
    <source>
        <strain evidence="3 4">MCA 4198</strain>
    </source>
</reference>
<dbReference type="OrthoDB" id="408743at2759"/>
<evidence type="ECO:0000313" key="3">
    <source>
        <dbReference type="EMBL" id="PWN86790.1"/>
    </source>
</evidence>
<dbReference type="RefSeq" id="XP_025373988.1">
    <property type="nucleotide sequence ID" value="XM_025523326.1"/>
</dbReference>
<dbReference type="Proteomes" id="UP000245768">
    <property type="component" value="Unassembled WGS sequence"/>
</dbReference>
<evidence type="ECO:0000313" key="4">
    <source>
        <dbReference type="Proteomes" id="UP000245768"/>
    </source>
</evidence>
<accession>A0A316YAB8</accession>
<dbReference type="Pfam" id="PF02668">
    <property type="entry name" value="TauD"/>
    <property type="match status" value="1"/>
</dbReference>
<dbReference type="GeneID" id="37045242"/>
<keyword evidence="1" id="KW-0560">Oxidoreductase</keyword>
<dbReference type="PANTHER" id="PTHR10696:SF21">
    <property type="entry name" value="TAUD_TFDA-LIKE DOMAIN-CONTAINING PROTEIN"/>
    <property type="match status" value="1"/>
</dbReference>
<keyword evidence="4" id="KW-1185">Reference proteome</keyword>
<dbReference type="Gene3D" id="3.60.130.10">
    <property type="entry name" value="Clavaminate synthase-like"/>
    <property type="match status" value="1"/>
</dbReference>
<dbReference type="STRING" id="215250.A0A316YAB8"/>
<dbReference type="InterPro" id="IPR042098">
    <property type="entry name" value="TauD-like_sf"/>
</dbReference>
<proteinExistence type="predicted"/>
<dbReference type="GO" id="GO:0016491">
    <property type="term" value="F:oxidoreductase activity"/>
    <property type="evidence" value="ECO:0007669"/>
    <property type="project" value="UniProtKB-KW"/>
</dbReference>
<dbReference type="PANTHER" id="PTHR10696">
    <property type="entry name" value="GAMMA-BUTYROBETAINE HYDROXYLASE-RELATED"/>
    <property type="match status" value="1"/>
</dbReference>
<sequence>MAVETISATQPPADVNFASQPAPLRNIFTNGRAAYQRTITLSQSDGPEKILTDAFPGVLDASPDATLDAFLSEASSLAAQPAHRTAKADESALRTLLTSSGGALHFRNTPLRTADDFSAFIHTLAEGAGWVPHQDKGLMVLRRPHAKNVASANEGPSHLAIGSHNEYGLSSHHPSFIAFFCLSAPEKRGETPIASSFKLYQRFAEEQTDYLATIEKQGIAYTITHPRARVANSLGGNGVFEPSAFGPQTQQQDVTEEQLRSIVEDNVRSLAEEGGWQPNATATENTWKQRGYSSHWLPDGSCMVVQRVPGVRQHPVFHLPSYFTNVHSRTLHADTHRTSKPWSMSLDTWLKQQLASPSEQPHNLPPYYVGPHGDDLPFPLKWIDSIRKITTEEQVDVPWQQGDVLLLDNLAVQHGRRTWEGDRRLLASLWDVQK</sequence>
<feature type="domain" description="TauD/TfdA-like" evidence="2">
    <location>
        <begin position="89"/>
        <end position="429"/>
    </location>
</feature>
<name>A0A316YAB8_9BASI</name>
<dbReference type="SUPFAM" id="SSF51197">
    <property type="entry name" value="Clavaminate synthase-like"/>
    <property type="match status" value="1"/>
</dbReference>
<gene>
    <name evidence="3" type="ORF">FA10DRAFT_276573</name>
</gene>
<dbReference type="InterPro" id="IPR050411">
    <property type="entry name" value="AlphaKG_dependent_hydroxylases"/>
</dbReference>
<dbReference type="InParanoid" id="A0A316YAB8"/>
<organism evidence="3 4">
    <name type="scientific">Acaromyces ingoldii</name>
    <dbReference type="NCBI Taxonomy" id="215250"/>
    <lineage>
        <taxon>Eukaryota</taxon>
        <taxon>Fungi</taxon>
        <taxon>Dikarya</taxon>
        <taxon>Basidiomycota</taxon>
        <taxon>Ustilaginomycotina</taxon>
        <taxon>Exobasidiomycetes</taxon>
        <taxon>Exobasidiales</taxon>
        <taxon>Cryptobasidiaceae</taxon>
        <taxon>Acaromyces</taxon>
    </lineage>
</organism>
<evidence type="ECO:0000259" key="2">
    <source>
        <dbReference type="Pfam" id="PF02668"/>
    </source>
</evidence>